<dbReference type="SUPFAM" id="SSF51445">
    <property type="entry name" value="(Trans)glycosidases"/>
    <property type="match status" value="1"/>
</dbReference>
<gene>
    <name evidence="3" type="ORF">IV56_GL000726</name>
</gene>
<organism evidence="3 4">
    <name type="scientific">Lacticaseibacillus saniviri JCM 17471 = DSM 24301</name>
    <dbReference type="NCBI Taxonomy" id="1293598"/>
    <lineage>
        <taxon>Bacteria</taxon>
        <taxon>Bacillati</taxon>
        <taxon>Bacillota</taxon>
        <taxon>Bacilli</taxon>
        <taxon>Lactobacillales</taxon>
        <taxon>Lactobacillaceae</taxon>
        <taxon>Lacticaseibacillus</taxon>
    </lineage>
</organism>
<dbReference type="OrthoDB" id="1688691at2"/>
<comment type="similarity">
    <text evidence="2">Belongs to the glycosyl hydrolase 1 family.</text>
</comment>
<dbReference type="PATRIC" id="fig|1293598.4.peg.775"/>
<dbReference type="PRINTS" id="PR00131">
    <property type="entry name" value="GLHYDRLASE1"/>
</dbReference>
<accession>A0A0R2MWG6</accession>
<evidence type="ECO:0000313" key="3">
    <source>
        <dbReference type="EMBL" id="KRO16738.1"/>
    </source>
</evidence>
<proteinExistence type="inferred from homology"/>
<dbReference type="Gene3D" id="3.20.20.80">
    <property type="entry name" value="Glycosidases"/>
    <property type="match status" value="1"/>
</dbReference>
<comment type="caution">
    <text evidence="3">The sequence shown here is derived from an EMBL/GenBank/DDBJ whole genome shotgun (WGS) entry which is preliminary data.</text>
</comment>
<dbReference type="GO" id="GO:0008422">
    <property type="term" value="F:beta-glucosidase activity"/>
    <property type="evidence" value="ECO:0007669"/>
    <property type="project" value="TreeGrafter"/>
</dbReference>
<evidence type="ECO:0000313" key="4">
    <source>
        <dbReference type="Proteomes" id="UP000050969"/>
    </source>
</evidence>
<dbReference type="Proteomes" id="UP000050969">
    <property type="component" value="Unassembled WGS sequence"/>
</dbReference>
<dbReference type="EMBL" id="JQCE01000032">
    <property type="protein sequence ID" value="KRO16738.1"/>
    <property type="molecule type" value="Genomic_DNA"/>
</dbReference>
<dbReference type="STRING" id="1293598.IV56_GL000726"/>
<dbReference type="Pfam" id="PF00232">
    <property type="entry name" value="Glyco_hydro_1"/>
    <property type="match status" value="1"/>
</dbReference>
<dbReference type="GO" id="GO:0005829">
    <property type="term" value="C:cytosol"/>
    <property type="evidence" value="ECO:0007669"/>
    <property type="project" value="TreeGrafter"/>
</dbReference>
<evidence type="ECO:0000256" key="2">
    <source>
        <dbReference type="RuleBase" id="RU003690"/>
    </source>
</evidence>
<name>A0A0R2MWG6_9LACO</name>
<keyword evidence="1" id="KW-0326">Glycosidase</keyword>
<protein>
    <submittedName>
        <fullName evidence="3">6-phospho-beta-glucosidase</fullName>
    </submittedName>
</protein>
<reference evidence="3 4" key="1">
    <citation type="journal article" date="2015" name="Genome Announc.">
        <title>Expanding the biotechnology potential of lactobacilli through comparative genomics of 213 strains and associated genera.</title>
        <authorList>
            <person name="Sun Z."/>
            <person name="Harris H.M."/>
            <person name="McCann A."/>
            <person name="Guo C."/>
            <person name="Argimon S."/>
            <person name="Zhang W."/>
            <person name="Yang X."/>
            <person name="Jeffery I.B."/>
            <person name="Cooney J.C."/>
            <person name="Kagawa T.F."/>
            <person name="Liu W."/>
            <person name="Song Y."/>
            <person name="Salvetti E."/>
            <person name="Wrobel A."/>
            <person name="Rasinkangas P."/>
            <person name="Parkhill J."/>
            <person name="Rea M.C."/>
            <person name="O'Sullivan O."/>
            <person name="Ritari J."/>
            <person name="Douillard F.P."/>
            <person name="Paul Ross R."/>
            <person name="Yang R."/>
            <person name="Briner A.E."/>
            <person name="Felis G.E."/>
            <person name="de Vos W.M."/>
            <person name="Barrangou R."/>
            <person name="Klaenhammer T.R."/>
            <person name="Caufield P.W."/>
            <person name="Cui Y."/>
            <person name="Zhang H."/>
            <person name="O'Toole P.W."/>
        </authorList>
    </citation>
    <scope>NUCLEOTIDE SEQUENCE [LARGE SCALE GENOMIC DNA]</scope>
    <source>
        <strain evidence="3 4">DSM 24301</strain>
    </source>
</reference>
<dbReference type="RefSeq" id="WP_054778091.1">
    <property type="nucleotide sequence ID" value="NZ_BBBX01000031.1"/>
</dbReference>
<keyword evidence="4" id="KW-1185">Reference proteome</keyword>
<dbReference type="AlphaFoldDB" id="A0A0R2MWG6"/>
<keyword evidence="1" id="KW-0378">Hydrolase</keyword>
<dbReference type="InterPro" id="IPR001360">
    <property type="entry name" value="Glyco_hydro_1"/>
</dbReference>
<evidence type="ECO:0000256" key="1">
    <source>
        <dbReference type="ARBA" id="ARBA00023295"/>
    </source>
</evidence>
<dbReference type="GO" id="GO:0016052">
    <property type="term" value="P:carbohydrate catabolic process"/>
    <property type="evidence" value="ECO:0007669"/>
    <property type="project" value="TreeGrafter"/>
</dbReference>
<sequence length="437" mass="48488">MQTEGANLADGKGASVYDMPGANPIWATAIDDYHRYPEDIALMDELGMNCYRFQISWSRVQPDGEGAFNEAGIQFYADLIDQLLAKGIEPMICLYHFDLPLALAEKYDGFGHPAVTDAFVRYAHEMLTRFSDKVTYWLTFNEQNLYGMPGAAKIAGVLHAEEDDALDMRIQHQVALAHARVSQDIHAHFPGVKLGAMIAYQQPYAASPLPDDAEVARVAKAFWDTNVVSLMTGGGYVPEVAAWLRHHGLTDLLNPTDLATLAAAKSDFMSFSYYSSIVLSANHIPLGTAPSAYAVGVVPNPTLRANEWQWQVDPLGFKAAMLELFNQTELPLFPIENGIGVDEVQPVDGVIQDTYRIDYHRTHLQMLKDVVEQNDVPVIGYLGWGLIDIPSSQGNMKKRYGVVYVDRTNTDVGTLKRTKKASFDWLARAIKSNGREL</sequence>
<dbReference type="InterPro" id="IPR017853">
    <property type="entry name" value="GH"/>
</dbReference>
<dbReference type="PANTHER" id="PTHR10353:SF122">
    <property type="entry name" value="6-PHOSPHO-BETA-GLUCOSIDASE ASCB-RELATED"/>
    <property type="match status" value="1"/>
</dbReference>
<dbReference type="PANTHER" id="PTHR10353">
    <property type="entry name" value="GLYCOSYL HYDROLASE"/>
    <property type="match status" value="1"/>
</dbReference>